<keyword evidence="7 8" id="KW-0472">Membrane</keyword>
<reference evidence="9" key="1">
    <citation type="submission" date="2020-03" db="EMBL/GenBank/DDBJ databases">
        <title>Psychroflexus Maritimus sp. nov., isolate from marine sediment.</title>
        <authorList>
            <person name="Zhong Y.-L."/>
        </authorList>
    </citation>
    <scope>NUCLEOTIDE SEQUENCE</scope>
    <source>
        <strain evidence="9">C1</strain>
    </source>
</reference>
<organism evidence="9 10">
    <name type="scientific">Psychroflexus maritimus</name>
    <dbReference type="NCBI Taxonomy" id="2714865"/>
    <lineage>
        <taxon>Bacteria</taxon>
        <taxon>Pseudomonadati</taxon>
        <taxon>Bacteroidota</taxon>
        <taxon>Flavobacteriia</taxon>
        <taxon>Flavobacteriales</taxon>
        <taxon>Flavobacteriaceae</taxon>
        <taxon>Psychroflexus</taxon>
    </lineage>
</organism>
<evidence type="ECO:0000256" key="4">
    <source>
        <dbReference type="ARBA" id="ARBA00022692"/>
    </source>
</evidence>
<comment type="caution">
    <text evidence="9">The sequence shown here is derived from an EMBL/GenBank/DDBJ whole genome shotgun (WGS) entry which is preliminary data.</text>
</comment>
<keyword evidence="4 8" id="KW-0812">Transmembrane</keyword>
<evidence type="ECO:0000256" key="1">
    <source>
        <dbReference type="ARBA" id="ARBA00004651"/>
    </source>
</evidence>
<evidence type="ECO:0000256" key="8">
    <source>
        <dbReference type="SAM" id="Phobius"/>
    </source>
</evidence>
<proteinExistence type="predicted"/>
<protein>
    <submittedName>
        <fullName evidence="9">Exosortase family protein XrtF</fullName>
    </submittedName>
</protein>
<keyword evidence="5" id="KW-0378">Hydrolase</keyword>
<dbReference type="NCBIfam" id="TIGR04128">
    <property type="entry name" value="exoso_Fjoh_1448"/>
    <property type="match status" value="1"/>
</dbReference>
<dbReference type="GO" id="GO:0008233">
    <property type="term" value="F:peptidase activity"/>
    <property type="evidence" value="ECO:0007669"/>
    <property type="project" value="UniProtKB-KW"/>
</dbReference>
<dbReference type="GO" id="GO:0006508">
    <property type="term" value="P:proteolysis"/>
    <property type="evidence" value="ECO:0007669"/>
    <property type="project" value="UniProtKB-KW"/>
</dbReference>
<feature type="transmembrane region" description="Helical" evidence="8">
    <location>
        <begin position="119"/>
        <end position="145"/>
    </location>
</feature>
<accession>A0A967ADZ9</accession>
<evidence type="ECO:0000256" key="3">
    <source>
        <dbReference type="ARBA" id="ARBA00022670"/>
    </source>
</evidence>
<feature type="transmembrane region" description="Helical" evidence="8">
    <location>
        <begin position="157"/>
        <end position="176"/>
    </location>
</feature>
<dbReference type="InterPro" id="IPR026392">
    <property type="entry name" value="Exo/Archaeosortase_dom"/>
</dbReference>
<evidence type="ECO:0000313" key="9">
    <source>
        <dbReference type="EMBL" id="NGZ90527.1"/>
    </source>
</evidence>
<feature type="transmembrane region" description="Helical" evidence="8">
    <location>
        <begin position="49"/>
        <end position="68"/>
    </location>
</feature>
<evidence type="ECO:0000256" key="5">
    <source>
        <dbReference type="ARBA" id="ARBA00022801"/>
    </source>
</evidence>
<evidence type="ECO:0000313" key="10">
    <source>
        <dbReference type="Proteomes" id="UP000643701"/>
    </source>
</evidence>
<evidence type="ECO:0000256" key="6">
    <source>
        <dbReference type="ARBA" id="ARBA00022989"/>
    </source>
</evidence>
<dbReference type="Pfam" id="PF09721">
    <property type="entry name" value="Exosortase_EpsH"/>
    <property type="match status" value="1"/>
</dbReference>
<dbReference type="InterPro" id="IPR026323">
    <property type="entry name" value="Exosortase-related_prot_XrtF"/>
</dbReference>
<dbReference type="RefSeq" id="WP_166400762.1">
    <property type="nucleotide sequence ID" value="NZ_JAANAS010000072.1"/>
</dbReference>
<dbReference type="GO" id="GO:0005886">
    <property type="term" value="C:plasma membrane"/>
    <property type="evidence" value="ECO:0007669"/>
    <property type="project" value="UniProtKB-SubCell"/>
</dbReference>
<keyword evidence="3" id="KW-0645">Protease</keyword>
<keyword evidence="6 8" id="KW-1133">Transmembrane helix</keyword>
<feature type="transmembrane region" description="Helical" evidence="8">
    <location>
        <begin position="15"/>
        <end position="37"/>
    </location>
</feature>
<dbReference type="AlphaFoldDB" id="A0A967ADZ9"/>
<dbReference type="EMBL" id="JAANAS010000072">
    <property type="protein sequence ID" value="NGZ90527.1"/>
    <property type="molecule type" value="Genomic_DNA"/>
</dbReference>
<dbReference type="Proteomes" id="UP000643701">
    <property type="component" value="Unassembled WGS sequence"/>
</dbReference>
<feature type="transmembrane region" description="Helical" evidence="8">
    <location>
        <begin position="88"/>
        <end position="112"/>
    </location>
</feature>
<dbReference type="InterPro" id="IPR019127">
    <property type="entry name" value="Exosortase"/>
</dbReference>
<sequence>MQEASLSFIQKNKAVIWFLLTFFGSYILLALVYELYLSLGQSSVFYPEFITHIVALQSEQIIAFLGYDTLLTKSLESPAMLIGISGEIMVRVVEGCNAVSVIILFLSFILAFKKTWKQTLLYIFAGSVIIYTLNIIRIALITIGICHYPQHTEFMHGTLFPTFIYGVVFLLWVIWVRNFKKPETNE</sequence>
<evidence type="ECO:0000256" key="7">
    <source>
        <dbReference type="ARBA" id="ARBA00023136"/>
    </source>
</evidence>
<keyword evidence="10" id="KW-1185">Reference proteome</keyword>
<gene>
    <name evidence="9" type="primary">xrtF</name>
    <name evidence="9" type="ORF">G7034_09700</name>
</gene>
<dbReference type="NCBIfam" id="TIGR04178">
    <property type="entry name" value="exo_archaeo"/>
    <property type="match status" value="1"/>
</dbReference>
<name>A0A967ADZ9_9FLAO</name>
<comment type="subcellular location">
    <subcellularLocation>
        <location evidence="1">Cell membrane</location>
        <topology evidence="1">Multi-pass membrane protein</topology>
    </subcellularLocation>
</comment>
<evidence type="ECO:0000256" key="2">
    <source>
        <dbReference type="ARBA" id="ARBA00022475"/>
    </source>
</evidence>
<keyword evidence="2" id="KW-1003">Cell membrane</keyword>